<dbReference type="Pfam" id="PF02770">
    <property type="entry name" value="Acyl-CoA_dh_M"/>
    <property type="match status" value="1"/>
</dbReference>
<dbReference type="InterPro" id="IPR052161">
    <property type="entry name" value="Mycobact_Acyl-CoA_DH"/>
</dbReference>
<dbReference type="Pfam" id="PF02771">
    <property type="entry name" value="Acyl-CoA_dh_N"/>
    <property type="match status" value="2"/>
</dbReference>
<comment type="caution">
    <text evidence="9">The sequence shown here is derived from an EMBL/GenBank/DDBJ whole genome shotgun (WGS) entry which is preliminary data.</text>
</comment>
<protein>
    <submittedName>
        <fullName evidence="9">Acyl-CoA dehydrogenase</fullName>
    </submittedName>
</protein>
<proteinExistence type="inferred from homology"/>
<comment type="similarity">
    <text evidence="2">Belongs to the acyl-CoA dehydrogenase family.</text>
</comment>
<feature type="domain" description="Acyl-CoA oxidase/dehydrogenase middle" evidence="7">
    <location>
        <begin position="511"/>
        <end position="605"/>
    </location>
</feature>
<dbReference type="AlphaFoldDB" id="A0A1X0IGH0"/>
<evidence type="ECO:0000256" key="1">
    <source>
        <dbReference type="ARBA" id="ARBA00001974"/>
    </source>
</evidence>
<dbReference type="FunFam" id="2.40.110.10:FF:000011">
    <property type="entry name" value="Acyl-CoA dehydrogenase FadE34"/>
    <property type="match status" value="1"/>
</dbReference>
<dbReference type="InterPro" id="IPR009075">
    <property type="entry name" value="AcylCo_DH/oxidase_C"/>
</dbReference>
<keyword evidence="3" id="KW-0285">Flavoprotein</keyword>
<dbReference type="PANTHER" id="PTHR43292:SF4">
    <property type="entry name" value="ACYL-COA DEHYDROGENASE FADE34"/>
    <property type="match status" value="1"/>
</dbReference>
<evidence type="ECO:0000259" key="7">
    <source>
        <dbReference type="Pfam" id="PF02770"/>
    </source>
</evidence>
<comment type="cofactor">
    <cofactor evidence="1">
        <name>FAD</name>
        <dbReference type="ChEBI" id="CHEBI:57692"/>
    </cofactor>
</comment>
<accession>A0A1X0IGH0</accession>
<dbReference type="Gene3D" id="2.40.110.10">
    <property type="entry name" value="Butyryl-CoA Dehydrogenase, subunit A, domain 2"/>
    <property type="match status" value="2"/>
</dbReference>
<gene>
    <name evidence="9" type="ORF">BST39_04250</name>
</gene>
<dbReference type="InterPro" id="IPR046373">
    <property type="entry name" value="Acyl-CoA_Oxase/DH_mid-dom_sf"/>
</dbReference>
<reference evidence="9 10" key="1">
    <citation type="submission" date="2017-02" db="EMBL/GenBank/DDBJ databases">
        <title>The new phylogeny of genus Mycobacterium.</title>
        <authorList>
            <person name="Tortoli E."/>
            <person name="Trovato A."/>
            <person name="Cirillo D.M."/>
        </authorList>
    </citation>
    <scope>NUCLEOTIDE SEQUENCE [LARGE SCALE GENOMIC DNA]</scope>
    <source>
        <strain evidence="9 10">DSM 45000</strain>
    </source>
</reference>
<feature type="domain" description="Acyl-CoA dehydrogenase/oxidase N-terminal" evidence="8">
    <location>
        <begin position="7"/>
        <end position="119"/>
    </location>
</feature>
<keyword evidence="10" id="KW-1185">Reference proteome</keyword>
<dbReference type="InterPro" id="IPR037069">
    <property type="entry name" value="AcylCoA_DH/ox_N_sf"/>
</dbReference>
<evidence type="ECO:0000313" key="10">
    <source>
        <dbReference type="Proteomes" id="UP000192513"/>
    </source>
</evidence>
<feature type="domain" description="Acyl-CoA dehydrogenase/oxidase C-terminal" evidence="6">
    <location>
        <begin position="617"/>
        <end position="776"/>
    </location>
</feature>
<evidence type="ECO:0000256" key="2">
    <source>
        <dbReference type="ARBA" id="ARBA00009347"/>
    </source>
</evidence>
<dbReference type="Pfam" id="PF00441">
    <property type="entry name" value="Acyl-CoA_dh_1"/>
    <property type="match status" value="2"/>
</dbReference>
<organism evidence="9 10">
    <name type="scientific">Mycobacterium paraseoulense</name>
    <dbReference type="NCBI Taxonomy" id="590652"/>
    <lineage>
        <taxon>Bacteria</taxon>
        <taxon>Bacillati</taxon>
        <taxon>Actinomycetota</taxon>
        <taxon>Actinomycetes</taxon>
        <taxon>Mycobacteriales</taxon>
        <taxon>Mycobacteriaceae</taxon>
        <taxon>Mycobacterium</taxon>
    </lineage>
</organism>
<feature type="domain" description="Acyl-CoA dehydrogenase/oxidase N-terminal" evidence="8">
    <location>
        <begin position="400"/>
        <end position="507"/>
    </location>
</feature>
<dbReference type="PANTHER" id="PTHR43292">
    <property type="entry name" value="ACYL-COA DEHYDROGENASE"/>
    <property type="match status" value="1"/>
</dbReference>
<dbReference type="GO" id="GO:0050660">
    <property type="term" value="F:flavin adenine dinucleotide binding"/>
    <property type="evidence" value="ECO:0007669"/>
    <property type="project" value="InterPro"/>
</dbReference>
<dbReference type="InterPro" id="IPR036250">
    <property type="entry name" value="AcylCo_DH-like_C"/>
</dbReference>
<dbReference type="CDD" id="cd00567">
    <property type="entry name" value="ACAD"/>
    <property type="match status" value="1"/>
</dbReference>
<dbReference type="Proteomes" id="UP000192513">
    <property type="component" value="Unassembled WGS sequence"/>
</dbReference>
<evidence type="ECO:0000256" key="3">
    <source>
        <dbReference type="ARBA" id="ARBA00022630"/>
    </source>
</evidence>
<dbReference type="STRING" id="590652.BST39_04250"/>
<dbReference type="SUPFAM" id="SSF56645">
    <property type="entry name" value="Acyl-CoA dehydrogenase NM domain-like"/>
    <property type="match status" value="2"/>
</dbReference>
<dbReference type="RefSeq" id="WP_083169401.1">
    <property type="nucleotide sequence ID" value="NZ_AP022619.1"/>
</dbReference>
<dbReference type="GO" id="GO:0016627">
    <property type="term" value="F:oxidoreductase activity, acting on the CH-CH group of donors"/>
    <property type="evidence" value="ECO:0007669"/>
    <property type="project" value="InterPro"/>
</dbReference>
<keyword evidence="4" id="KW-0274">FAD</keyword>
<dbReference type="OrthoDB" id="9770681at2"/>
<name>A0A1X0IGH0_9MYCO</name>
<feature type="domain" description="Acyl-CoA dehydrogenase/oxidase C-terminal" evidence="6">
    <location>
        <begin position="231"/>
        <end position="366"/>
    </location>
</feature>
<evidence type="ECO:0000259" key="8">
    <source>
        <dbReference type="Pfam" id="PF02771"/>
    </source>
</evidence>
<dbReference type="EMBL" id="MVIE01000004">
    <property type="protein sequence ID" value="ORB45439.1"/>
    <property type="molecule type" value="Genomic_DNA"/>
</dbReference>
<dbReference type="Gene3D" id="1.10.540.10">
    <property type="entry name" value="Acyl-CoA dehydrogenase/oxidase, N-terminal domain"/>
    <property type="match status" value="2"/>
</dbReference>
<dbReference type="InterPro" id="IPR009100">
    <property type="entry name" value="AcylCoA_DH/oxidase_NM_dom_sf"/>
</dbReference>
<dbReference type="InterPro" id="IPR006091">
    <property type="entry name" value="Acyl-CoA_Oxase/DH_mid-dom"/>
</dbReference>
<dbReference type="SUPFAM" id="SSF47203">
    <property type="entry name" value="Acyl-CoA dehydrogenase C-terminal domain-like"/>
    <property type="match status" value="2"/>
</dbReference>
<evidence type="ECO:0000259" key="6">
    <source>
        <dbReference type="Pfam" id="PF00441"/>
    </source>
</evidence>
<dbReference type="Gene3D" id="1.20.140.10">
    <property type="entry name" value="Butyryl-CoA Dehydrogenase, subunit A, domain 3"/>
    <property type="match status" value="2"/>
</dbReference>
<evidence type="ECO:0000313" key="9">
    <source>
        <dbReference type="EMBL" id="ORB45439.1"/>
    </source>
</evidence>
<dbReference type="InterPro" id="IPR013786">
    <property type="entry name" value="AcylCoA_DH/ox_N"/>
</dbReference>
<dbReference type="GO" id="GO:0005886">
    <property type="term" value="C:plasma membrane"/>
    <property type="evidence" value="ECO:0007669"/>
    <property type="project" value="TreeGrafter"/>
</dbReference>
<evidence type="ECO:0000256" key="5">
    <source>
        <dbReference type="ARBA" id="ARBA00023002"/>
    </source>
</evidence>
<keyword evidence="5" id="KW-0560">Oxidoreductase</keyword>
<sequence>MNYMPDESAESLREIIHAFLAKFSTEQDVRNLMGTSPGYDAPVWHRLSTELGLTGLAIPEEHGGSGAGPVEVGIAFEEMGRKLFCAPFLSTVGLVATAIVESGNSEACRDFLPAIVSGDRTATLVWEGPSPTKSQLRIQHKDAGWTVSGRVPVAVEATAADFVLVAGASADGPVVGVVESTAPGLAIESLTPLDQTRPLASVQFNATPVRLVCSGDDAIRSMTRTYDLALLYVAAEQLGASARQLELAVEYAKTRTQFGRAIGSFQAIKHRCADMLVAVESARSVVYHGLWMAANYGPADSNLVSQSASLAKAVASECCRMVALQTLQIHGGIGFTWEHSAHLYVKRAKSTQLLFGSPSYHRARLAGLLGIGHPDQTERSIGAGDGQTPVMEDQTQDHTDTEALAQAVADFLGKYPVPHPDDRMGDRKMREARFDAGLALVSLPEGLGGRSLDPTMQQVVDNAFAAAGADDHEGRNTIGLGMALPTIAEHGTAEQKARYLRPCFSGEEIWCQLFSEPGAGSDLASLSTRAVLNGDAYLVNGQKVWTSLGHVASWAILLARTDVAAPKHRGLTYFLVDMRSPGVEVRPLRQITGEAEFNEVYLTDVRIPVANVLGRVNDGWRVAMTTLANERVALGARIVERGTGPIRQLLDIYGSALAREDVGEEALDRVMLLWSRAEAARLTNIRASRPRDQGPGPEGSIAKLQMAELNQAIYECCVDLCGSDGLQIDGYDYVAPEYATPQGRGDVRKVWLRSLANSIEGGTSEIMRNILGERILGLPPEPRLDKNTAWIDSNRS</sequence>
<evidence type="ECO:0000256" key="4">
    <source>
        <dbReference type="ARBA" id="ARBA00022827"/>
    </source>
</evidence>